<dbReference type="PANTHER" id="PTHR10728:SF33">
    <property type="entry name" value="LYSOPHOSPHOLIPASE 1-RELATED"/>
    <property type="match status" value="1"/>
</dbReference>
<evidence type="ECO:0000313" key="12">
    <source>
        <dbReference type="Proteomes" id="UP000249464"/>
    </source>
</evidence>
<evidence type="ECO:0000256" key="4">
    <source>
        <dbReference type="ARBA" id="ARBA00022801"/>
    </source>
</evidence>
<dbReference type="Proteomes" id="UP000249464">
    <property type="component" value="Unassembled WGS sequence"/>
</dbReference>
<evidence type="ECO:0000256" key="7">
    <source>
        <dbReference type="ARBA" id="ARBA00023180"/>
    </source>
</evidence>
<feature type="domain" description="PLA2c" evidence="10">
    <location>
        <begin position="30"/>
        <end position="647"/>
    </location>
</feature>
<keyword evidence="5 8" id="KW-0442">Lipid degradation</keyword>
<comment type="similarity">
    <text evidence="1 9">Belongs to the lysophospholipase family.</text>
</comment>
<evidence type="ECO:0000256" key="3">
    <source>
        <dbReference type="ARBA" id="ARBA00022729"/>
    </source>
</evidence>
<keyword evidence="7" id="KW-0325">Glycoprotein</keyword>
<evidence type="ECO:0000259" key="10">
    <source>
        <dbReference type="PROSITE" id="PS51210"/>
    </source>
</evidence>
<gene>
    <name evidence="11" type="primary">BQ5605_C007g04817</name>
    <name evidence="11" type="ORF">BQ5605_C007G04817</name>
</gene>
<feature type="chain" id="PRO_5015801204" description="Lysophospholipase" evidence="9">
    <location>
        <begin position="20"/>
        <end position="669"/>
    </location>
</feature>
<feature type="signal peptide" evidence="9">
    <location>
        <begin position="1"/>
        <end position="19"/>
    </location>
</feature>
<comment type="catalytic activity">
    <reaction evidence="9">
        <text>a 1-acyl-sn-glycero-3-phosphocholine + H2O = sn-glycerol 3-phosphocholine + a fatty acid + H(+)</text>
        <dbReference type="Rhea" id="RHEA:15177"/>
        <dbReference type="ChEBI" id="CHEBI:15377"/>
        <dbReference type="ChEBI" id="CHEBI:15378"/>
        <dbReference type="ChEBI" id="CHEBI:16870"/>
        <dbReference type="ChEBI" id="CHEBI:28868"/>
        <dbReference type="ChEBI" id="CHEBI:58168"/>
        <dbReference type="EC" id="3.1.1.5"/>
    </reaction>
</comment>
<protein>
    <recommendedName>
        <fullName evidence="2 9">Lysophospholipase</fullName>
        <ecNumber evidence="2 9">3.1.1.5</ecNumber>
    </recommendedName>
</protein>
<accession>A0A2X0M805</accession>
<evidence type="ECO:0000256" key="9">
    <source>
        <dbReference type="RuleBase" id="RU362103"/>
    </source>
</evidence>
<keyword evidence="12" id="KW-1185">Reference proteome</keyword>
<dbReference type="EC" id="3.1.1.5" evidence="2 9"/>
<evidence type="ECO:0000256" key="6">
    <source>
        <dbReference type="ARBA" id="ARBA00023098"/>
    </source>
</evidence>
<dbReference type="InterPro" id="IPR002642">
    <property type="entry name" value="LysoPLipase_cat_dom"/>
</dbReference>
<organism evidence="11 12">
    <name type="scientific">Microbotryum silenes-dioicae</name>
    <dbReference type="NCBI Taxonomy" id="796604"/>
    <lineage>
        <taxon>Eukaryota</taxon>
        <taxon>Fungi</taxon>
        <taxon>Dikarya</taxon>
        <taxon>Basidiomycota</taxon>
        <taxon>Pucciniomycotina</taxon>
        <taxon>Microbotryomycetes</taxon>
        <taxon>Microbotryales</taxon>
        <taxon>Microbotryaceae</taxon>
        <taxon>Microbotryum</taxon>
    </lineage>
</organism>
<dbReference type="GO" id="GO:0004623">
    <property type="term" value="F:phospholipase A2 activity"/>
    <property type="evidence" value="ECO:0007669"/>
    <property type="project" value="TreeGrafter"/>
</dbReference>
<dbReference type="STRING" id="796604.A0A2X0M805"/>
<evidence type="ECO:0000313" key="11">
    <source>
        <dbReference type="EMBL" id="SGY63675.1"/>
    </source>
</evidence>
<dbReference type="PANTHER" id="PTHR10728">
    <property type="entry name" value="CYTOSOLIC PHOSPHOLIPASE A2"/>
    <property type="match status" value="1"/>
</dbReference>
<dbReference type="EMBL" id="FQNC01000045">
    <property type="protein sequence ID" value="SGY63675.1"/>
    <property type="molecule type" value="Genomic_DNA"/>
</dbReference>
<dbReference type="SUPFAM" id="SSF52151">
    <property type="entry name" value="FabD/lysophospholipase-like"/>
    <property type="match status" value="1"/>
</dbReference>
<dbReference type="GO" id="GO:0046475">
    <property type="term" value="P:glycerophospholipid catabolic process"/>
    <property type="evidence" value="ECO:0007669"/>
    <property type="project" value="TreeGrafter"/>
</dbReference>
<dbReference type="Gene3D" id="3.40.1090.10">
    <property type="entry name" value="Cytosolic phospholipase A2 catalytic domain"/>
    <property type="match status" value="1"/>
</dbReference>
<evidence type="ECO:0000256" key="2">
    <source>
        <dbReference type="ARBA" id="ARBA00013274"/>
    </source>
</evidence>
<dbReference type="GO" id="GO:0005829">
    <property type="term" value="C:cytosol"/>
    <property type="evidence" value="ECO:0007669"/>
    <property type="project" value="TreeGrafter"/>
</dbReference>
<name>A0A2X0M805_9BASI</name>
<reference evidence="11 12" key="1">
    <citation type="submission" date="2016-11" db="EMBL/GenBank/DDBJ databases">
        <authorList>
            <person name="Jaros S."/>
            <person name="Januszkiewicz K."/>
            <person name="Wedrychowicz H."/>
        </authorList>
    </citation>
    <scope>NUCLEOTIDE SEQUENCE [LARGE SCALE GENOMIC DNA]</scope>
</reference>
<keyword evidence="3 9" id="KW-0732">Signal</keyword>
<dbReference type="PROSITE" id="PS51210">
    <property type="entry name" value="PLA2C"/>
    <property type="match status" value="1"/>
</dbReference>
<keyword evidence="4 8" id="KW-0378">Hydrolase</keyword>
<dbReference type="InterPro" id="IPR016035">
    <property type="entry name" value="Acyl_Trfase/lysoPLipase"/>
</dbReference>
<dbReference type="AlphaFoldDB" id="A0A2X0M805"/>
<dbReference type="SMART" id="SM00022">
    <property type="entry name" value="PLAc"/>
    <property type="match status" value="1"/>
</dbReference>
<dbReference type="Pfam" id="PF01735">
    <property type="entry name" value="PLA2_B"/>
    <property type="match status" value="2"/>
</dbReference>
<evidence type="ECO:0000256" key="8">
    <source>
        <dbReference type="PROSITE-ProRule" id="PRU00555"/>
    </source>
</evidence>
<dbReference type="GO" id="GO:0004622">
    <property type="term" value="F:phosphatidylcholine lysophospholipase activity"/>
    <property type="evidence" value="ECO:0007669"/>
    <property type="project" value="UniProtKB-EC"/>
</dbReference>
<sequence length="669" mass="73917">MWALGGIAGSVLWICAVNGQGPSYAPRRVRCPTDGPLVKSTGSPLAGNQFLESREAAYQATRWNKVLEPLYLKYLGNGQDTGYSTAQIATIVKHEPRIGTACSGGGLRASLYCAGTLSALDSRSRSHAAPVLQLSAYMTGLSGGSWAITSLATSNLGPTSIYDIVLGKNGAPGWKLDFNLIFPSIKHLIPFNANIIRDLHAKTRAHFSVTLIDYWGKHWLDFRASLSECAGNHSQPLAGRLLGHHFLPGTTRASFFSQSAPNDNGLLFDAIKSTSKFKEFEMPYPIVTTTSRVRPWDQFQVRHDYIPAINTVFEISPYSFGSFDPSLSAHIPTEYMGSYVEQTQTGVARTCVNGFDSASFIMGCSAGLFTAIESMLQPDMKTFRRLLSLIHRVSKEEKLDILTSKVKLAANLRRTVTDMRLLPNVVPNTFYGYNSGLMGSRRFESAENKNLYLTDGGMNGENIPLAPLLVKARRLDTIFAIDASQDTKMSWPNGVSLHRTWERINRTANGYSDFPPVPSKPYDFLMGGLTRRPVFFGCNVKDARVDKPGNYPILIYLPNAPVPHSGYSTNTKTSQMEYSISDTEAFLNTVQANAMKGYPGGDAVVDREYKTALKCATVDRARQRGNMARSAICQIQMQRCEFLDSITEWTCSRCSRPLRLHRWQIAGPL</sequence>
<keyword evidence="6 8" id="KW-0443">Lipid metabolism</keyword>
<evidence type="ECO:0000256" key="5">
    <source>
        <dbReference type="ARBA" id="ARBA00022963"/>
    </source>
</evidence>
<evidence type="ECO:0000256" key="1">
    <source>
        <dbReference type="ARBA" id="ARBA00008780"/>
    </source>
</evidence>
<proteinExistence type="inferred from homology"/>